<dbReference type="PANTHER" id="PTHR36927:SF1">
    <property type="entry name" value="MDO-LIKE PROTEIN"/>
    <property type="match status" value="1"/>
</dbReference>
<dbReference type="GO" id="GO:0016747">
    <property type="term" value="F:acyltransferase activity, transferring groups other than amino-acyl groups"/>
    <property type="evidence" value="ECO:0007669"/>
    <property type="project" value="InterPro"/>
</dbReference>
<dbReference type="Proteomes" id="UP000283586">
    <property type="component" value="Unassembled WGS sequence"/>
</dbReference>
<feature type="domain" description="Acyltransferase 3" evidence="2">
    <location>
        <begin position="8"/>
        <end position="169"/>
    </location>
</feature>
<dbReference type="Pfam" id="PF01757">
    <property type="entry name" value="Acyl_transf_3"/>
    <property type="match status" value="1"/>
</dbReference>
<accession>A0A3R6HKX4</accession>
<evidence type="ECO:0000313" key="4">
    <source>
        <dbReference type="EMBL" id="RHN08445.1"/>
    </source>
</evidence>
<feature type="transmembrane region" description="Helical" evidence="1">
    <location>
        <begin position="12"/>
        <end position="30"/>
    </location>
</feature>
<evidence type="ECO:0000256" key="1">
    <source>
        <dbReference type="SAM" id="Phobius"/>
    </source>
</evidence>
<organism evidence="4 5">
    <name type="scientific">Roseburia intestinalis</name>
    <dbReference type="NCBI Taxonomy" id="166486"/>
    <lineage>
        <taxon>Bacteria</taxon>
        <taxon>Bacillati</taxon>
        <taxon>Bacillota</taxon>
        <taxon>Clostridia</taxon>
        <taxon>Lachnospirales</taxon>
        <taxon>Lachnospiraceae</taxon>
        <taxon>Roseburia</taxon>
    </lineage>
</organism>
<dbReference type="EMBL" id="QRID01000003">
    <property type="protein sequence ID" value="RHG29909.1"/>
    <property type="molecule type" value="Genomic_DNA"/>
</dbReference>
<feature type="transmembrane region" description="Helical" evidence="1">
    <location>
        <begin position="95"/>
        <end position="117"/>
    </location>
</feature>
<evidence type="ECO:0000259" key="2">
    <source>
        <dbReference type="Pfam" id="PF01757"/>
    </source>
</evidence>
<keyword evidence="1" id="KW-0812">Transmembrane</keyword>
<feature type="transmembrane region" description="Helical" evidence="1">
    <location>
        <begin position="129"/>
        <end position="160"/>
    </location>
</feature>
<name>A0A3R6HKX4_9FIRM</name>
<dbReference type="Proteomes" id="UP000284051">
    <property type="component" value="Unassembled WGS sequence"/>
</dbReference>
<sequence>MEIFMRKHYLDNIRFLTIFFVVIFHVYFYYNNIGTEAMFAGLKPYEGAVTFAGIYQYFVYPWFMLLLFVVAGISARYALEKRTERQFLKERVDKILAPSTLGVLAFGWLGGYVIYLHTARGNMPESVPAFVRVIIILCCGIGALWFCHVLFVAALFLLLIRKIAGKCNAAYHVLPERHLYSGIFSRILPVFE</sequence>
<evidence type="ECO:0000313" key="5">
    <source>
        <dbReference type="Proteomes" id="UP000283586"/>
    </source>
</evidence>
<reference evidence="5 6" key="1">
    <citation type="submission" date="2018-08" db="EMBL/GenBank/DDBJ databases">
        <title>A genome reference for cultivated species of the human gut microbiota.</title>
        <authorList>
            <person name="Zou Y."/>
            <person name="Xue W."/>
            <person name="Luo G."/>
        </authorList>
    </citation>
    <scope>NUCLEOTIDE SEQUENCE [LARGE SCALE GENOMIC DNA]</scope>
    <source>
        <strain evidence="4 5">AF31-21AC</strain>
        <strain evidence="3 6">AM22-21LB</strain>
    </source>
</reference>
<evidence type="ECO:0000313" key="6">
    <source>
        <dbReference type="Proteomes" id="UP000284051"/>
    </source>
</evidence>
<dbReference type="PANTHER" id="PTHR36927">
    <property type="entry name" value="BLR4337 PROTEIN"/>
    <property type="match status" value="1"/>
</dbReference>
<gene>
    <name evidence="3" type="ORF">DW264_03770</name>
    <name evidence="4" type="ORF">DWZ31_09020</name>
</gene>
<proteinExistence type="predicted"/>
<comment type="caution">
    <text evidence="4">The sequence shown here is derived from an EMBL/GenBank/DDBJ whole genome shotgun (WGS) entry which is preliminary data.</text>
</comment>
<keyword evidence="4" id="KW-0808">Transferase</keyword>
<evidence type="ECO:0000313" key="3">
    <source>
        <dbReference type="EMBL" id="RHG29909.1"/>
    </source>
</evidence>
<keyword evidence="4" id="KW-0012">Acyltransferase</keyword>
<dbReference type="AlphaFoldDB" id="A0A3R6HKX4"/>
<feature type="transmembrane region" description="Helical" evidence="1">
    <location>
        <begin position="54"/>
        <end position="75"/>
    </location>
</feature>
<dbReference type="InterPro" id="IPR050623">
    <property type="entry name" value="Glucan_succinyl_AcylTrfase"/>
</dbReference>
<dbReference type="EMBL" id="QRQN01000009">
    <property type="protein sequence ID" value="RHN08445.1"/>
    <property type="molecule type" value="Genomic_DNA"/>
</dbReference>
<keyword evidence="1" id="KW-1133">Transmembrane helix</keyword>
<protein>
    <submittedName>
        <fullName evidence="4">Acyltransferase</fullName>
    </submittedName>
</protein>
<dbReference type="InterPro" id="IPR002656">
    <property type="entry name" value="Acyl_transf_3_dom"/>
</dbReference>
<keyword evidence="1" id="KW-0472">Membrane</keyword>